<dbReference type="OrthoDB" id="9921901at2"/>
<gene>
    <name evidence="3" type="ORF">VSF3289_04461</name>
</gene>
<dbReference type="Proteomes" id="UP000095131">
    <property type="component" value="Unassembled WGS sequence"/>
</dbReference>
<feature type="region of interest" description="Disordered" evidence="1">
    <location>
        <begin position="23"/>
        <end position="109"/>
    </location>
</feature>
<sequence>MTHTPTLVALIAALFFTPTTLASHHGETSDMSLEASKQQMKDKGDKAMSDTMSKHEGKMKEKSANMEKEIRCSDDKAHDKCDEMQKKIDEHKHDKDKAMKEIKSNENMF</sequence>
<evidence type="ECO:0000313" key="4">
    <source>
        <dbReference type="Proteomes" id="UP000095131"/>
    </source>
</evidence>
<evidence type="ECO:0000256" key="1">
    <source>
        <dbReference type="SAM" id="MobiDB-lite"/>
    </source>
</evidence>
<organism evidence="3 4">
    <name type="scientific">Vibrio scophthalmi</name>
    <dbReference type="NCBI Taxonomy" id="45658"/>
    <lineage>
        <taxon>Bacteria</taxon>
        <taxon>Pseudomonadati</taxon>
        <taxon>Pseudomonadota</taxon>
        <taxon>Gammaproteobacteria</taxon>
        <taxon>Vibrionales</taxon>
        <taxon>Vibrionaceae</taxon>
        <taxon>Vibrio</taxon>
    </lineage>
</organism>
<feature type="compositionally biased region" description="Polar residues" evidence="1">
    <location>
        <begin position="29"/>
        <end position="38"/>
    </location>
</feature>
<feature type="signal peptide" evidence="2">
    <location>
        <begin position="1"/>
        <end position="22"/>
    </location>
</feature>
<feature type="chain" id="PRO_5009139347" evidence="2">
    <location>
        <begin position="23"/>
        <end position="109"/>
    </location>
</feature>
<name>A0A1E3WHR8_9VIBR</name>
<dbReference type="RefSeq" id="WP_069448201.1">
    <property type="nucleotide sequence ID" value="NZ_MDCJ01000007.1"/>
</dbReference>
<proteinExistence type="predicted"/>
<accession>A0A1E3WHR8</accession>
<protein>
    <submittedName>
        <fullName evidence="3">Uncharacterized protein</fullName>
    </submittedName>
</protein>
<reference evidence="3 4" key="1">
    <citation type="submission" date="2016-08" db="EMBL/GenBank/DDBJ databases">
        <title>Genome sequencing of Vibrio scophthalmi strain FP3289, an isolated from Paralichthys olivaceus.</title>
        <authorList>
            <person name="Han H.-J."/>
        </authorList>
    </citation>
    <scope>NUCLEOTIDE SEQUENCE [LARGE SCALE GENOMIC DNA]</scope>
    <source>
        <strain evidence="3 4">FP3289</strain>
    </source>
</reference>
<comment type="caution">
    <text evidence="3">The sequence shown here is derived from an EMBL/GenBank/DDBJ whole genome shotgun (WGS) entry which is preliminary data.</text>
</comment>
<evidence type="ECO:0000256" key="2">
    <source>
        <dbReference type="SAM" id="SignalP"/>
    </source>
</evidence>
<evidence type="ECO:0000313" key="3">
    <source>
        <dbReference type="EMBL" id="ODS05320.1"/>
    </source>
</evidence>
<keyword evidence="2" id="KW-0732">Signal</keyword>
<feature type="compositionally biased region" description="Basic and acidic residues" evidence="1">
    <location>
        <begin position="39"/>
        <end position="109"/>
    </location>
</feature>
<dbReference type="EMBL" id="MDCJ01000007">
    <property type="protein sequence ID" value="ODS05320.1"/>
    <property type="molecule type" value="Genomic_DNA"/>
</dbReference>
<dbReference type="AlphaFoldDB" id="A0A1E3WHR8"/>